<dbReference type="InterPro" id="IPR010424">
    <property type="entry name" value="EutQ"/>
</dbReference>
<evidence type="ECO:0000313" key="1">
    <source>
        <dbReference type="EMBL" id="EMG46514.1"/>
    </source>
</evidence>
<dbReference type="EMBL" id="AOGT01001977">
    <property type="protein sequence ID" value="EMG46514.1"/>
    <property type="molecule type" value="Genomic_DNA"/>
</dbReference>
<organism evidence="1 2">
    <name type="scientific">Candida maltosa (strain Xu316)</name>
    <name type="common">Yeast</name>
    <dbReference type="NCBI Taxonomy" id="1245528"/>
    <lineage>
        <taxon>Eukaryota</taxon>
        <taxon>Fungi</taxon>
        <taxon>Dikarya</taxon>
        <taxon>Ascomycota</taxon>
        <taxon>Saccharomycotina</taxon>
        <taxon>Pichiomycetes</taxon>
        <taxon>Debaryomycetaceae</taxon>
        <taxon>Candida/Lodderomyces clade</taxon>
        <taxon>Candida</taxon>
    </lineage>
</organism>
<dbReference type="HOGENOM" id="CLU_053543_0_0_1"/>
<sequence length="408" mass="46788">MLSFKGLQVLLSIPIKLLLVLLKYPFTGGINPKFKNDLINSLKLVVFRTALFMPVRESAILSIMSNRFLINTFIRTLYPSLTKLPNYGKRYDKQSHWIVKPHARNPSDPILIFLHGGGYYFDTMPSQIESLLTIYHLLDQSKQEKLSILALDYKLASKGYTMPYQLTELTDTYTNLVNEGNDNFILMGDSAGGNLSLIFLQQLRLSKNPFLPYPKSIVLISPWVKIAPTIYPKSSYLVNDPHDMIQIDHFRDPAMQHLILGDEDYESLTISPGNCEYNHSDWEEITSLNHEESSVFVIVGEHECFRDDVLEWCRYALRSPLVPQHVDSKGIFNPKIHEYIRNEKGKAYVDVVVEPWGVHDSILYFENSLVSKVKHNPDLTISSVDPEKYFGICKLVKFLNKTLPDGKK</sequence>
<dbReference type="OrthoDB" id="2152029at2759"/>
<accession>M3JVV2</accession>
<dbReference type="OMA" id="EWCKYAL"/>
<dbReference type="STRING" id="1245528.M3JVV2"/>
<dbReference type="AlphaFoldDB" id="M3JVV2"/>
<reference evidence="1 2" key="1">
    <citation type="submission" date="2013-02" db="EMBL/GenBank/DDBJ databases">
        <title>Genome sequence of Candida maltosa Xu316, a potential industrial strain for xylitol and ethanol production.</title>
        <authorList>
            <person name="Yu J."/>
            <person name="Wang Q."/>
            <person name="Geng X."/>
            <person name="Bao W."/>
            <person name="He P."/>
            <person name="Cai J."/>
        </authorList>
    </citation>
    <scope>NUCLEOTIDE SEQUENCE [LARGE SCALE GENOMIC DNA]</scope>
    <source>
        <strain evidence="2">Xu316</strain>
    </source>
</reference>
<dbReference type="Proteomes" id="UP000011777">
    <property type="component" value="Unassembled WGS sequence"/>
</dbReference>
<dbReference type="Pfam" id="PF10340">
    <property type="entry name" value="Say1_Mug180"/>
    <property type="match status" value="1"/>
</dbReference>
<evidence type="ECO:0000313" key="2">
    <source>
        <dbReference type="Proteomes" id="UP000011777"/>
    </source>
</evidence>
<dbReference type="SUPFAM" id="SSF53474">
    <property type="entry name" value="alpha/beta-Hydrolases"/>
    <property type="match status" value="1"/>
</dbReference>
<dbReference type="InterPro" id="IPR019436">
    <property type="entry name" value="Say1-like"/>
</dbReference>
<keyword evidence="2" id="KW-1185">Reference proteome</keyword>
<dbReference type="PANTHER" id="PTHR36169:SF1">
    <property type="entry name" value="ACETATE KINASE EUTQ"/>
    <property type="match status" value="1"/>
</dbReference>
<protein>
    <recommendedName>
        <fullName evidence="3">Alpha/beta hydrolase fold-3 domain-containing protein</fullName>
    </recommendedName>
</protein>
<proteinExistence type="predicted"/>
<dbReference type="Gene3D" id="3.40.50.1820">
    <property type="entry name" value="alpha/beta hydrolase"/>
    <property type="match status" value="1"/>
</dbReference>
<comment type="caution">
    <text evidence="1">The sequence shown here is derived from an EMBL/GenBank/DDBJ whole genome shotgun (WGS) entry which is preliminary data.</text>
</comment>
<dbReference type="InterPro" id="IPR029058">
    <property type="entry name" value="AB_hydrolase_fold"/>
</dbReference>
<dbReference type="eggNOG" id="KOG1515">
    <property type="taxonomic scope" value="Eukaryota"/>
</dbReference>
<dbReference type="PANTHER" id="PTHR36169">
    <property type="entry name" value="ETHANOLAMINE UTILIZATION PROTEIN EUTQ"/>
    <property type="match status" value="1"/>
</dbReference>
<evidence type="ECO:0008006" key="3">
    <source>
        <dbReference type="Google" id="ProtNLM"/>
    </source>
</evidence>
<gene>
    <name evidence="1" type="ORF">G210_3235</name>
</gene>
<name>M3JVV2_CANMX</name>